<dbReference type="Proteomes" id="UP001489004">
    <property type="component" value="Unassembled WGS sequence"/>
</dbReference>
<name>A0AAW1PTT9_9CHLO</name>
<sequence>MSLHNLLLTGGDLVLELWQEWQVERGRGADLLRQIQARLACLQPSGTVLPIVLDLLKEAPSARFEAYVSNGCRKDTPAPDFADRLSADMSELHNILHRSQQLVQRLEAHTAPLQRAAMEALLLKRDHSLTDTRMQPPQEAAVDQVLLLVALAVALHKELALMEHVVSAVSLDMPLEELTTYICMWELQPFVDEEAIVAFQS</sequence>
<gene>
    <name evidence="1" type="ORF">WJX72_002820</name>
</gene>
<proteinExistence type="predicted"/>
<accession>A0AAW1PTT9</accession>
<evidence type="ECO:0000313" key="2">
    <source>
        <dbReference type="Proteomes" id="UP001489004"/>
    </source>
</evidence>
<evidence type="ECO:0000313" key="1">
    <source>
        <dbReference type="EMBL" id="KAK9811377.1"/>
    </source>
</evidence>
<keyword evidence="2" id="KW-1185">Reference proteome</keyword>
<comment type="caution">
    <text evidence="1">The sequence shown here is derived from an EMBL/GenBank/DDBJ whole genome shotgun (WGS) entry which is preliminary data.</text>
</comment>
<reference evidence="1 2" key="1">
    <citation type="journal article" date="2024" name="Nat. Commun.">
        <title>Phylogenomics reveals the evolutionary origins of lichenization in chlorophyte algae.</title>
        <authorList>
            <person name="Puginier C."/>
            <person name="Libourel C."/>
            <person name="Otte J."/>
            <person name="Skaloud P."/>
            <person name="Haon M."/>
            <person name="Grisel S."/>
            <person name="Petersen M."/>
            <person name="Berrin J.G."/>
            <person name="Delaux P.M."/>
            <person name="Dal Grande F."/>
            <person name="Keller J."/>
        </authorList>
    </citation>
    <scope>NUCLEOTIDE SEQUENCE [LARGE SCALE GENOMIC DNA]</scope>
    <source>
        <strain evidence="1 2">SAG 2043</strain>
    </source>
</reference>
<dbReference type="PANTHER" id="PTHR35305">
    <property type="entry name" value="FAD-BINDING PROTEIN"/>
    <property type="match status" value="1"/>
</dbReference>
<protein>
    <submittedName>
        <fullName evidence="1">Uncharacterized protein</fullName>
    </submittedName>
</protein>
<dbReference type="PANTHER" id="PTHR35305:SF2">
    <property type="entry name" value="FAD-BINDING PROTEIN"/>
    <property type="match status" value="1"/>
</dbReference>
<organism evidence="1 2">
    <name type="scientific">[Myrmecia] bisecta</name>
    <dbReference type="NCBI Taxonomy" id="41462"/>
    <lineage>
        <taxon>Eukaryota</taxon>
        <taxon>Viridiplantae</taxon>
        <taxon>Chlorophyta</taxon>
        <taxon>core chlorophytes</taxon>
        <taxon>Trebouxiophyceae</taxon>
        <taxon>Trebouxiales</taxon>
        <taxon>Trebouxiaceae</taxon>
        <taxon>Myrmecia</taxon>
    </lineage>
</organism>
<dbReference type="AlphaFoldDB" id="A0AAW1PTT9"/>
<dbReference type="EMBL" id="JALJOR010000009">
    <property type="protein sequence ID" value="KAK9811377.1"/>
    <property type="molecule type" value="Genomic_DNA"/>
</dbReference>